<keyword evidence="1" id="KW-0833">Ubl conjugation pathway</keyword>
<dbReference type="GO" id="GO:0005680">
    <property type="term" value="C:anaphase-promoting complex"/>
    <property type="evidence" value="ECO:0007669"/>
    <property type="project" value="InterPro"/>
</dbReference>
<dbReference type="Pfam" id="PF10471">
    <property type="entry name" value="ANAPC_CDC26"/>
    <property type="match status" value="1"/>
</dbReference>
<feature type="compositionally biased region" description="Basic and acidic residues" evidence="2">
    <location>
        <begin position="21"/>
        <end position="35"/>
    </location>
</feature>
<feature type="region of interest" description="Disordered" evidence="2">
    <location>
        <begin position="21"/>
        <end position="63"/>
    </location>
</feature>
<reference evidence="3 4" key="2">
    <citation type="journal article" date="2016" name="FEMS Yeast Res.">
        <title>Curation of the genome annotation of Pichia pastoris (Komagataella phaffii) CBS7435 from gene level to protein function.</title>
        <authorList>
            <person name="Valli M."/>
            <person name="Tatto N.E."/>
            <person name="Peymann A."/>
            <person name="Gruber C."/>
            <person name="Landes N."/>
            <person name="Ekker H."/>
            <person name="Thallinger G.G."/>
            <person name="Mattanovich D."/>
            <person name="Gasser B."/>
            <person name="Graf A.B."/>
        </authorList>
    </citation>
    <scope>GENOME REANNOTATION</scope>
    <source>
        <strain evidence="3 4">ATCC 76273 / CBS 7435 / CECT 11047 / NRRL Y-11430 / Wegner 21-1</strain>
    </source>
</reference>
<accession>A0A1G4KQF9</accession>
<dbReference type="InterPro" id="IPR018860">
    <property type="entry name" value="APC_suCDC26"/>
</dbReference>
<dbReference type="GO" id="GO:0031145">
    <property type="term" value="P:anaphase-promoting complex-dependent catabolic process"/>
    <property type="evidence" value="ECO:0007669"/>
    <property type="project" value="InterPro"/>
</dbReference>
<evidence type="ECO:0000313" key="3">
    <source>
        <dbReference type="EMBL" id="SCV12235.1"/>
    </source>
</evidence>
<dbReference type="Proteomes" id="UP000006853">
    <property type="component" value="Chromosome 3"/>
</dbReference>
<gene>
    <name evidence="3" type="ordered locus">PP7435_Chr3-2128</name>
</gene>
<name>A0A1G4KQF9_KOMPC</name>
<reference evidence="3 4" key="1">
    <citation type="journal article" date="2011" name="J. Biotechnol.">
        <title>High-quality genome sequence of Pichia pastoris CBS7435.</title>
        <authorList>
            <person name="Kuberl A."/>
            <person name="Schneider J."/>
            <person name="Thallinger G.G."/>
            <person name="Anderl I."/>
            <person name="Wibberg D."/>
            <person name="Hajek T."/>
            <person name="Jaenicke S."/>
            <person name="Brinkrolf K."/>
            <person name="Goesmann A."/>
            <person name="Szczepanowski R."/>
            <person name="Puhler A."/>
            <person name="Schwab H."/>
            <person name="Glieder A."/>
            <person name="Pichler H."/>
        </authorList>
    </citation>
    <scope>NUCLEOTIDE SEQUENCE [LARGE SCALE GENOMIC DNA]</scope>
    <source>
        <strain evidence="4">ATCC 76273 / CBS 7435 / CECT 11047 / NRRL Y-11430 / Wegner 21-1</strain>
    </source>
</reference>
<dbReference type="AlphaFoldDB" id="A0A1G4KQF9"/>
<evidence type="ECO:0000313" key="4">
    <source>
        <dbReference type="Proteomes" id="UP000006853"/>
    </source>
</evidence>
<evidence type="ECO:0000256" key="2">
    <source>
        <dbReference type="SAM" id="MobiDB-lite"/>
    </source>
</evidence>
<organism evidence="3 4">
    <name type="scientific">Komagataella phaffii (strain ATCC 76273 / CBS 7435 / CECT 11047 / NRRL Y-11430 / Wegner 21-1)</name>
    <name type="common">Yeast</name>
    <name type="synonym">Pichia pastoris</name>
    <dbReference type="NCBI Taxonomy" id="981350"/>
    <lineage>
        <taxon>Eukaryota</taxon>
        <taxon>Fungi</taxon>
        <taxon>Dikarya</taxon>
        <taxon>Ascomycota</taxon>
        <taxon>Saccharomycotina</taxon>
        <taxon>Pichiomycetes</taxon>
        <taxon>Pichiales</taxon>
        <taxon>Pichiaceae</taxon>
        <taxon>Komagataella</taxon>
    </lineage>
</organism>
<protein>
    <submittedName>
        <fullName evidence="3">Uncharacterized protein</fullName>
    </submittedName>
</protein>
<proteinExistence type="predicted"/>
<dbReference type="EMBL" id="FR839630">
    <property type="protein sequence ID" value="SCV12235.1"/>
    <property type="molecule type" value="Genomic_DNA"/>
</dbReference>
<keyword evidence="4" id="KW-1185">Reference proteome</keyword>
<evidence type="ECO:0000256" key="1">
    <source>
        <dbReference type="ARBA" id="ARBA00022786"/>
    </source>
</evidence>
<sequence>MLRREATTLRLGAEDLKEFRREGIQVPQKGERKDQNEEEGSARVGTSFGNQTQQMKRAHNLNN</sequence>